<dbReference type="GO" id="GO:0005509">
    <property type="term" value="F:calcium ion binding"/>
    <property type="evidence" value="ECO:0007669"/>
    <property type="project" value="TreeGrafter"/>
</dbReference>
<dbReference type="GO" id="GO:0000149">
    <property type="term" value="F:SNARE binding"/>
    <property type="evidence" value="ECO:0007669"/>
    <property type="project" value="TreeGrafter"/>
</dbReference>
<keyword evidence="4" id="KW-1185">Reference proteome</keyword>
<gene>
    <name evidence="3" type="ORF">LSTR_LSTR003486</name>
</gene>
<evidence type="ECO:0000313" key="3">
    <source>
        <dbReference type="EMBL" id="RZF38680.1"/>
    </source>
</evidence>
<dbReference type="GO" id="GO:0005544">
    <property type="term" value="F:calcium-dependent phospholipid binding"/>
    <property type="evidence" value="ECO:0007669"/>
    <property type="project" value="TreeGrafter"/>
</dbReference>
<evidence type="ECO:0000256" key="1">
    <source>
        <dbReference type="ARBA" id="ARBA00022737"/>
    </source>
</evidence>
<dbReference type="InParanoid" id="A0A482X046"/>
<dbReference type="PROSITE" id="PS50004">
    <property type="entry name" value="C2"/>
    <property type="match status" value="2"/>
</dbReference>
<keyword evidence="1" id="KW-0677">Repeat</keyword>
<dbReference type="SMR" id="A0A482X046"/>
<dbReference type="GO" id="GO:0070382">
    <property type="term" value="C:exocytic vesicle"/>
    <property type="evidence" value="ECO:0007669"/>
    <property type="project" value="TreeGrafter"/>
</dbReference>
<name>A0A482X046_LAOST</name>
<feature type="domain" description="C2" evidence="2">
    <location>
        <begin position="243"/>
        <end position="364"/>
    </location>
</feature>
<sequence>MVAIRGRPSSTWFEATSLNRRDSRRAEQVVLNPYFVPRSFNRSSLLPVAEEWSRAGEAVPGVGGGFDPASSHPSRLTPLSASVAWGAAAGMALVVLAALSYQCAASWRWLRAHRVVFWAEESAEDGDEQGSRAPDGVKQAAIRISHSLPDLKPPPALAQQYVQDKDNKKHVLRQTTLPSVPTRHQTFQRQLSHRLDFENVQFSVCKLEPKNETHIGLIKPELYSKELMRQESVDSSDNVEMEYCGKLHFALRYDTEMDALIVKVLEARDLPIKDMTGSSDPYVKVFLLPDRKKKFQTKVHRRNLDPVFNETFIFSVSYEDLRTRYLQFSVYDFDRFSRHDLMGQVVLKGLLDCTDLQQEVEYTMNILCPPRDKRDLGELMVSLCYLPTAGRLTVTIIKGRNLKAMDIIGASDPYVSLVLVCEGKRLRKKRTSVKRNTLSPLYNEALTFDVPSDNVNDVSLVLKVIDYDSSSNSSMEMCLEDRCDWSVREMEKLRKMID</sequence>
<reference evidence="3 4" key="1">
    <citation type="journal article" date="2017" name="Gigascience">
        <title>Genome sequence of the small brown planthopper, Laodelphax striatellus.</title>
        <authorList>
            <person name="Zhu J."/>
            <person name="Jiang F."/>
            <person name="Wang X."/>
            <person name="Yang P."/>
            <person name="Bao Y."/>
            <person name="Zhao W."/>
            <person name="Wang W."/>
            <person name="Lu H."/>
            <person name="Wang Q."/>
            <person name="Cui N."/>
            <person name="Li J."/>
            <person name="Chen X."/>
            <person name="Luo L."/>
            <person name="Yu J."/>
            <person name="Kang L."/>
            <person name="Cui F."/>
        </authorList>
    </citation>
    <scope>NUCLEOTIDE SEQUENCE [LARGE SCALE GENOMIC DNA]</scope>
    <source>
        <strain evidence="3">Lst14</strain>
    </source>
</reference>
<dbReference type="SMART" id="SM00239">
    <property type="entry name" value="C2"/>
    <property type="match status" value="2"/>
</dbReference>
<dbReference type="InterPro" id="IPR035892">
    <property type="entry name" value="C2_domain_sf"/>
</dbReference>
<accession>A0A482X046</accession>
<dbReference type="GO" id="GO:0017156">
    <property type="term" value="P:calcium-ion regulated exocytosis"/>
    <property type="evidence" value="ECO:0007669"/>
    <property type="project" value="TreeGrafter"/>
</dbReference>
<dbReference type="GO" id="GO:0030276">
    <property type="term" value="F:clathrin binding"/>
    <property type="evidence" value="ECO:0007669"/>
    <property type="project" value="TreeGrafter"/>
</dbReference>
<dbReference type="AlphaFoldDB" id="A0A482X046"/>
<dbReference type="STRING" id="195883.A0A482X046"/>
<dbReference type="Proteomes" id="UP000291343">
    <property type="component" value="Unassembled WGS sequence"/>
</dbReference>
<dbReference type="PANTHER" id="PTHR10024:SF374">
    <property type="entry name" value="C2 DOMAIN-CONTAINING PROTEIN"/>
    <property type="match status" value="1"/>
</dbReference>
<dbReference type="GO" id="GO:0005886">
    <property type="term" value="C:plasma membrane"/>
    <property type="evidence" value="ECO:0007669"/>
    <property type="project" value="TreeGrafter"/>
</dbReference>
<feature type="domain" description="C2" evidence="2">
    <location>
        <begin position="375"/>
        <end position="498"/>
    </location>
</feature>
<dbReference type="FunFam" id="2.60.40.150:FF:000011">
    <property type="entry name" value="Synaptotagmin 6"/>
    <property type="match status" value="1"/>
</dbReference>
<dbReference type="SUPFAM" id="SSF49562">
    <property type="entry name" value="C2 domain (Calcium/lipid-binding domain, CaLB)"/>
    <property type="match status" value="2"/>
</dbReference>
<dbReference type="EMBL" id="QKKF02022000">
    <property type="protein sequence ID" value="RZF38680.1"/>
    <property type="molecule type" value="Genomic_DNA"/>
</dbReference>
<dbReference type="InterPro" id="IPR000008">
    <property type="entry name" value="C2_dom"/>
</dbReference>
<evidence type="ECO:0000313" key="4">
    <source>
        <dbReference type="Proteomes" id="UP000291343"/>
    </source>
</evidence>
<dbReference type="PANTHER" id="PTHR10024">
    <property type="entry name" value="SYNAPTOTAGMIN"/>
    <property type="match status" value="1"/>
</dbReference>
<dbReference type="GO" id="GO:0001786">
    <property type="term" value="F:phosphatidylserine binding"/>
    <property type="evidence" value="ECO:0007669"/>
    <property type="project" value="TreeGrafter"/>
</dbReference>
<comment type="caution">
    <text evidence="3">The sequence shown here is derived from an EMBL/GenBank/DDBJ whole genome shotgun (WGS) entry which is preliminary data.</text>
</comment>
<dbReference type="InterPro" id="IPR001565">
    <property type="entry name" value="Synaptotagmin"/>
</dbReference>
<dbReference type="PRINTS" id="PR00399">
    <property type="entry name" value="SYNAPTOTAGMN"/>
</dbReference>
<protein>
    <recommendedName>
        <fullName evidence="2">C2 domain-containing protein</fullName>
    </recommendedName>
</protein>
<evidence type="ECO:0000259" key="2">
    <source>
        <dbReference type="PROSITE" id="PS50004"/>
    </source>
</evidence>
<dbReference type="PRINTS" id="PR00360">
    <property type="entry name" value="C2DOMAIN"/>
</dbReference>
<dbReference type="OrthoDB" id="67700at2759"/>
<proteinExistence type="predicted"/>
<organism evidence="3 4">
    <name type="scientific">Laodelphax striatellus</name>
    <name type="common">Small brown planthopper</name>
    <name type="synonym">Delphax striatella</name>
    <dbReference type="NCBI Taxonomy" id="195883"/>
    <lineage>
        <taxon>Eukaryota</taxon>
        <taxon>Metazoa</taxon>
        <taxon>Ecdysozoa</taxon>
        <taxon>Arthropoda</taxon>
        <taxon>Hexapoda</taxon>
        <taxon>Insecta</taxon>
        <taxon>Pterygota</taxon>
        <taxon>Neoptera</taxon>
        <taxon>Paraneoptera</taxon>
        <taxon>Hemiptera</taxon>
        <taxon>Auchenorrhyncha</taxon>
        <taxon>Fulgoroidea</taxon>
        <taxon>Delphacidae</taxon>
        <taxon>Criomorphinae</taxon>
        <taxon>Laodelphax</taxon>
    </lineage>
</organism>
<dbReference type="Pfam" id="PF00168">
    <property type="entry name" value="C2"/>
    <property type="match status" value="2"/>
</dbReference>
<dbReference type="Gene3D" id="2.60.40.150">
    <property type="entry name" value="C2 domain"/>
    <property type="match status" value="2"/>
</dbReference>